<proteinExistence type="predicted"/>
<protein>
    <submittedName>
        <fullName evidence="2">Uncharacterized protein</fullName>
    </submittedName>
</protein>
<feature type="region of interest" description="Disordered" evidence="1">
    <location>
        <begin position="1"/>
        <end position="59"/>
    </location>
</feature>
<dbReference type="Proteomes" id="UP000053268">
    <property type="component" value="Unassembled WGS sequence"/>
</dbReference>
<reference evidence="2 3" key="1">
    <citation type="journal article" date="2015" name="Nat. Commun.">
        <title>Outbred genome sequencing and CRISPR/Cas9 gene editing in butterflies.</title>
        <authorList>
            <person name="Li X."/>
            <person name="Fan D."/>
            <person name="Zhang W."/>
            <person name="Liu G."/>
            <person name="Zhang L."/>
            <person name="Zhao L."/>
            <person name="Fang X."/>
            <person name="Chen L."/>
            <person name="Dong Y."/>
            <person name="Chen Y."/>
            <person name="Ding Y."/>
            <person name="Zhao R."/>
            <person name="Feng M."/>
            <person name="Zhu Y."/>
            <person name="Feng Y."/>
            <person name="Jiang X."/>
            <person name="Zhu D."/>
            <person name="Xiang H."/>
            <person name="Feng X."/>
            <person name="Li S."/>
            <person name="Wang J."/>
            <person name="Zhang G."/>
            <person name="Kronforst M.R."/>
            <person name="Wang W."/>
        </authorList>
    </citation>
    <scope>NUCLEOTIDE SEQUENCE [LARGE SCALE GENOMIC DNA]</scope>
    <source>
        <strain evidence="2">Ya'a_city_454_Px</strain>
        <tissue evidence="2">Whole body</tissue>
    </source>
</reference>
<keyword evidence="3" id="KW-1185">Reference proteome</keyword>
<organism evidence="2 3">
    <name type="scientific">Papilio xuthus</name>
    <name type="common">Asian swallowtail butterfly</name>
    <dbReference type="NCBI Taxonomy" id="66420"/>
    <lineage>
        <taxon>Eukaryota</taxon>
        <taxon>Metazoa</taxon>
        <taxon>Ecdysozoa</taxon>
        <taxon>Arthropoda</taxon>
        <taxon>Hexapoda</taxon>
        <taxon>Insecta</taxon>
        <taxon>Pterygota</taxon>
        <taxon>Neoptera</taxon>
        <taxon>Endopterygota</taxon>
        <taxon>Lepidoptera</taxon>
        <taxon>Glossata</taxon>
        <taxon>Ditrysia</taxon>
        <taxon>Papilionoidea</taxon>
        <taxon>Papilionidae</taxon>
        <taxon>Papilioninae</taxon>
        <taxon>Papilio</taxon>
    </lineage>
</organism>
<evidence type="ECO:0000313" key="2">
    <source>
        <dbReference type="EMBL" id="KPJ05030.1"/>
    </source>
</evidence>
<sequence length="163" mass="18241">MSEEHDKDCTNSDEQSNEKQCNTSENVEKLTEVIDSTEEPKSGNISEDQTSAIETSQSDLNENEDLCHKYVEAAKAISWTVEGSEFKISWKLPEGSTTGEDYIGLCYKAKFVRYIMDHLLRTPGSSHYNQVLANLNMEAECNHVPPTPTCARAGRAHRAPQID</sequence>
<feature type="compositionally biased region" description="Polar residues" evidence="1">
    <location>
        <begin position="43"/>
        <end position="59"/>
    </location>
</feature>
<name>A0A194QJD3_PAPXU</name>
<accession>A0A194QJD3</accession>
<feature type="compositionally biased region" description="Basic and acidic residues" evidence="1">
    <location>
        <begin position="1"/>
        <end position="10"/>
    </location>
</feature>
<evidence type="ECO:0000313" key="3">
    <source>
        <dbReference type="Proteomes" id="UP000053268"/>
    </source>
</evidence>
<gene>
    <name evidence="2" type="ORF">RR46_04146</name>
</gene>
<dbReference type="AlphaFoldDB" id="A0A194QJD3"/>
<dbReference type="EMBL" id="KQ458793">
    <property type="protein sequence ID" value="KPJ05030.1"/>
    <property type="molecule type" value="Genomic_DNA"/>
</dbReference>
<evidence type="ECO:0000256" key="1">
    <source>
        <dbReference type="SAM" id="MobiDB-lite"/>
    </source>
</evidence>
<feature type="compositionally biased region" description="Polar residues" evidence="1">
    <location>
        <begin position="12"/>
        <end position="25"/>
    </location>
</feature>